<dbReference type="GO" id="GO:0005634">
    <property type="term" value="C:nucleus"/>
    <property type="evidence" value="ECO:0007669"/>
    <property type="project" value="UniProtKB-SubCell"/>
</dbReference>
<reference evidence="6 7" key="1">
    <citation type="journal article" date="2020" name="Nat. Food">
        <title>A phased Vanilla planifolia genome enables genetic improvement of flavour and production.</title>
        <authorList>
            <person name="Hasing T."/>
            <person name="Tang H."/>
            <person name="Brym M."/>
            <person name="Khazi F."/>
            <person name="Huang T."/>
            <person name="Chambers A.H."/>
        </authorList>
    </citation>
    <scope>NUCLEOTIDE SEQUENCE [LARGE SCALE GENOMIC DNA]</scope>
    <source>
        <tissue evidence="6">Leaf</tissue>
    </source>
</reference>
<dbReference type="InterPro" id="IPR045281">
    <property type="entry name" value="CONSTANS-like"/>
</dbReference>
<keyword evidence="2 3" id="KW-0539">Nucleus</keyword>
<dbReference type="PANTHER" id="PTHR31319">
    <property type="entry name" value="ZINC FINGER PROTEIN CONSTANS-LIKE 4"/>
    <property type="match status" value="1"/>
</dbReference>
<evidence type="ECO:0000256" key="4">
    <source>
        <dbReference type="SAM" id="MobiDB-lite"/>
    </source>
</evidence>
<keyword evidence="7" id="KW-1185">Reference proteome</keyword>
<proteinExistence type="predicted"/>
<dbReference type="PROSITE" id="PS51017">
    <property type="entry name" value="CCT"/>
    <property type="match status" value="1"/>
</dbReference>
<gene>
    <name evidence="6" type="ORF">HPP92_022468</name>
</gene>
<dbReference type="EMBL" id="JADCNL010000012">
    <property type="protein sequence ID" value="KAG0457311.1"/>
    <property type="molecule type" value="Genomic_DNA"/>
</dbReference>
<dbReference type="OrthoDB" id="8048523at2759"/>
<dbReference type="AlphaFoldDB" id="A0A835PNL3"/>
<dbReference type="GO" id="GO:0009909">
    <property type="term" value="P:regulation of flower development"/>
    <property type="evidence" value="ECO:0007669"/>
    <property type="project" value="InterPro"/>
</dbReference>
<sequence length="270" mass="29624">MGSPSAPNHTSFHLTAPESSLATTSHRPPPPAGVVPMSSHPCEVCGDRNCFCPHQSTGPNPVFSEGSRRPGALQEFHFFGRDDSAGAWLFGEPREAVPPPPPPPSFSFEYLDDDLRDGGDGLAFDVCRGTAAERRMPEVDVQATAAAPTADCATIMSTFSDNAFVEASSSGSVRQAGDRDPMPSNLGGPILEREAKVLRYKEKRKKRRYEKQIRYASRKAYAEMRPRVKGRFAKITETTSQQPSTTTSSYDHERLDLGWFHPQFNHGKLG</sequence>
<dbReference type="Proteomes" id="UP000636800">
    <property type="component" value="Chromosome 12"/>
</dbReference>
<feature type="domain" description="CCT" evidence="5">
    <location>
        <begin position="193"/>
        <end position="235"/>
    </location>
</feature>
<dbReference type="InterPro" id="IPR010402">
    <property type="entry name" value="CCT_domain"/>
</dbReference>
<name>A0A835PNL3_VANPL</name>
<organism evidence="6 7">
    <name type="scientific">Vanilla planifolia</name>
    <name type="common">Vanilla</name>
    <dbReference type="NCBI Taxonomy" id="51239"/>
    <lineage>
        <taxon>Eukaryota</taxon>
        <taxon>Viridiplantae</taxon>
        <taxon>Streptophyta</taxon>
        <taxon>Embryophyta</taxon>
        <taxon>Tracheophyta</taxon>
        <taxon>Spermatophyta</taxon>
        <taxon>Magnoliopsida</taxon>
        <taxon>Liliopsida</taxon>
        <taxon>Asparagales</taxon>
        <taxon>Orchidaceae</taxon>
        <taxon>Vanilloideae</taxon>
        <taxon>Vanilleae</taxon>
        <taxon>Vanilla</taxon>
    </lineage>
</organism>
<feature type="region of interest" description="Disordered" evidence="4">
    <location>
        <begin position="1"/>
        <end position="38"/>
    </location>
</feature>
<dbReference type="Pfam" id="PF06203">
    <property type="entry name" value="CCT"/>
    <property type="match status" value="1"/>
</dbReference>
<feature type="compositionally biased region" description="Polar residues" evidence="4">
    <location>
        <begin position="1"/>
        <end position="26"/>
    </location>
</feature>
<dbReference type="GO" id="GO:0003700">
    <property type="term" value="F:DNA-binding transcription factor activity"/>
    <property type="evidence" value="ECO:0007669"/>
    <property type="project" value="TreeGrafter"/>
</dbReference>
<dbReference type="PANTHER" id="PTHR31319:SF98">
    <property type="entry name" value="TRANSCRIPTION FACTOR GHD7"/>
    <property type="match status" value="1"/>
</dbReference>
<evidence type="ECO:0000259" key="5">
    <source>
        <dbReference type="PROSITE" id="PS51017"/>
    </source>
</evidence>
<evidence type="ECO:0000313" key="7">
    <source>
        <dbReference type="Proteomes" id="UP000636800"/>
    </source>
</evidence>
<comment type="subcellular location">
    <subcellularLocation>
        <location evidence="1 3">Nucleus</location>
    </subcellularLocation>
</comment>
<protein>
    <recommendedName>
        <fullName evidence="5">CCT domain-containing protein</fullName>
    </recommendedName>
</protein>
<evidence type="ECO:0000256" key="2">
    <source>
        <dbReference type="ARBA" id="ARBA00023242"/>
    </source>
</evidence>
<evidence type="ECO:0000256" key="3">
    <source>
        <dbReference type="PROSITE-ProRule" id="PRU00357"/>
    </source>
</evidence>
<accession>A0A835PNL3</accession>
<comment type="caution">
    <text evidence="6">The sequence shown here is derived from an EMBL/GenBank/DDBJ whole genome shotgun (WGS) entry which is preliminary data.</text>
</comment>
<evidence type="ECO:0000313" key="6">
    <source>
        <dbReference type="EMBL" id="KAG0457311.1"/>
    </source>
</evidence>
<evidence type="ECO:0000256" key="1">
    <source>
        <dbReference type="ARBA" id="ARBA00004123"/>
    </source>
</evidence>